<evidence type="ECO:0000313" key="2">
    <source>
        <dbReference type="EMBL" id="MEQ2170851.1"/>
    </source>
</evidence>
<comment type="caution">
    <text evidence="2">The sequence shown here is derived from an EMBL/GenBank/DDBJ whole genome shotgun (WGS) entry which is preliminary data.</text>
</comment>
<name>A0ABV0NHG4_9TELE</name>
<dbReference type="Proteomes" id="UP001476798">
    <property type="component" value="Unassembled WGS sequence"/>
</dbReference>
<reference evidence="2 3" key="1">
    <citation type="submission" date="2021-06" db="EMBL/GenBank/DDBJ databases">
        <authorList>
            <person name="Palmer J.M."/>
        </authorList>
    </citation>
    <scope>NUCLEOTIDE SEQUENCE [LARGE SCALE GENOMIC DNA]</scope>
    <source>
        <strain evidence="2 3">GA_2019</strain>
        <tissue evidence="2">Muscle</tissue>
    </source>
</reference>
<keyword evidence="3" id="KW-1185">Reference proteome</keyword>
<accession>A0ABV0NHG4</accession>
<feature type="compositionally biased region" description="Polar residues" evidence="1">
    <location>
        <begin position="15"/>
        <end position="42"/>
    </location>
</feature>
<sequence length="95" mass="10400">MGGTQIKCSVAPLSSPRSQPGSTSDRQPYDSQQQEQDGSVESSNVVVQMALEDSLSETLEKEVLETRKMVSALQVVTRSRLDQSMEEVAELKVNV</sequence>
<evidence type="ECO:0000313" key="3">
    <source>
        <dbReference type="Proteomes" id="UP001476798"/>
    </source>
</evidence>
<organism evidence="2 3">
    <name type="scientific">Goodea atripinnis</name>
    <dbReference type="NCBI Taxonomy" id="208336"/>
    <lineage>
        <taxon>Eukaryota</taxon>
        <taxon>Metazoa</taxon>
        <taxon>Chordata</taxon>
        <taxon>Craniata</taxon>
        <taxon>Vertebrata</taxon>
        <taxon>Euteleostomi</taxon>
        <taxon>Actinopterygii</taxon>
        <taxon>Neopterygii</taxon>
        <taxon>Teleostei</taxon>
        <taxon>Neoteleostei</taxon>
        <taxon>Acanthomorphata</taxon>
        <taxon>Ovalentaria</taxon>
        <taxon>Atherinomorphae</taxon>
        <taxon>Cyprinodontiformes</taxon>
        <taxon>Goodeidae</taxon>
        <taxon>Goodea</taxon>
    </lineage>
</organism>
<evidence type="ECO:0000256" key="1">
    <source>
        <dbReference type="SAM" id="MobiDB-lite"/>
    </source>
</evidence>
<feature type="region of interest" description="Disordered" evidence="1">
    <location>
        <begin position="1"/>
        <end position="42"/>
    </location>
</feature>
<gene>
    <name evidence="2" type="ORF">GOODEAATRI_004510</name>
</gene>
<proteinExistence type="predicted"/>
<dbReference type="EMBL" id="JAHRIO010040171">
    <property type="protein sequence ID" value="MEQ2170851.1"/>
    <property type="molecule type" value="Genomic_DNA"/>
</dbReference>
<protein>
    <submittedName>
        <fullName evidence="2">Uncharacterized protein</fullName>
    </submittedName>
</protein>